<evidence type="ECO:0000313" key="5">
    <source>
        <dbReference type="Proteomes" id="UP000190064"/>
    </source>
</evidence>
<dbReference type="EMBL" id="MTSD02000003">
    <property type="protein sequence ID" value="OOV87287.1"/>
    <property type="molecule type" value="Genomic_DNA"/>
</dbReference>
<reference evidence="4" key="1">
    <citation type="submission" date="2017-02" db="EMBL/GenBank/DDBJ databases">
        <title>Draft Genome Sequence of the Salt Water Bacterium Oceanospirillum linum ATCC 11336.</title>
        <authorList>
            <person name="Trachtenberg A.M."/>
            <person name="Carney J.G."/>
            <person name="Linnane J.D."/>
            <person name="Rheaume B.A."/>
            <person name="Pitts N.L."/>
            <person name="Mykles D.L."/>
            <person name="Maclea K.S."/>
        </authorList>
    </citation>
    <scope>NUCLEOTIDE SEQUENCE [LARGE SCALE GENOMIC DNA]</scope>
    <source>
        <strain evidence="4">ATCC 11336</strain>
    </source>
</reference>
<gene>
    <name evidence="4" type="ORF">BTA35_0209945</name>
</gene>
<evidence type="ECO:0008006" key="6">
    <source>
        <dbReference type="Google" id="ProtNLM"/>
    </source>
</evidence>
<name>A0A1T1HC28_OCELI</name>
<dbReference type="Proteomes" id="UP000190064">
    <property type="component" value="Unassembled WGS sequence"/>
</dbReference>
<dbReference type="PANTHER" id="PTHR38043">
    <property type="entry name" value="PROTEIN HEMX"/>
    <property type="match status" value="1"/>
</dbReference>
<keyword evidence="3" id="KW-0472">Membrane</keyword>
<evidence type="ECO:0000313" key="4">
    <source>
        <dbReference type="EMBL" id="OOV87287.1"/>
    </source>
</evidence>
<keyword evidence="3" id="KW-0812">Transmembrane</keyword>
<comment type="caution">
    <text evidence="4">The sequence shown here is derived from an EMBL/GenBank/DDBJ whole genome shotgun (WGS) entry which is preliminary data.</text>
</comment>
<dbReference type="InterPro" id="IPR007470">
    <property type="entry name" value="HemX"/>
</dbReference>
<dbReference type="STRING" id="966.BTA35_0209945"/>
<keyword evidence="1" id="KW-0175">Coiled coil</keyword>
<evidence type="ECO:0000256" key="2">
    <source>
        <dbReference type="SAM" id="MobiDB-lite"/>
    </source>
</evidence>
<dbReference type="AlphaFoldDB" id="A0A1T1HC28"/>
<feature type="compositionally biased region" description="Polar residues" evidence="2">
    <location>
        <begin position="465"/>
        <end position="475"/>
    </location>
</feature>
<feature type="region of interest" description="Disordered" evidence="2">
    <location>
        <begin position="445"/>
        <end position="475"/>
    </location>
</feature>
<dbReference type="PANTHER" id="PTHR38043:SF1">
    <property type="entry name" value="PROTEIN HEMX"/>
    <property type="match status" value="1"/>
</dbReference>
<sequence length="475" mass="51873">MSDKENKTTDTTAADQPSNDSPEQEVSTEQGPGFVMVGESTSESAMDEEAVKAADKAKSSERHTTSESAKDAKAKSAPVDGTASDTAKPASAEKTTASKKPEISSAKPRAEAGTSDKKGSVIALSALIIALGAAGLAGYTFWQQQEKTAQALTQLSERNNQLEAQLQRQVQSLNSLQPLPVTTQQLEAQSRSLQEKQKQQQQHLQELAGAFASSQGPKPSDWLQAEAEYLLRLANHRLQLEGDLTGAKTLLASADERLAKADNPALFAVRQAIANELAALNSIYTLDQSGLYFKLSALETQIQQLPLPMDPESRSAFHQTQLEENQEQNIWQALWNEAKTLIVVRHRDEKITPLLPPEESLYLRHNLRLTLQQAQIALLKEEQALFSALIKQAIDWVSTHFDQSATQTQSVLSTLKAFSEQSIRQQRPDISASLNLLRDLQKQRFSSSVPDTAPENKAPEVNGAVKNSTTEAPSS</sequence>
<evidence type="ECO:0000256" key="3">
    <source>
        <dbReference type="SAM" id="Phobius"/>
    </source>
</evidence>
<keyword evidence="3" id="KW-1133">Transmembrane helix</keyword>
<feature type="transmembrane region" description="Helical" evidence="3">
    <location>
        <begin position="121"/>
        <end position="142"/>
    </location>
</feature>
<proteinExistence type="predicted"/>
<dbReference type="RefSeq" id="WP_078319648.1">
    <property type="nucleotide sequence ID" value="NZ_FXTS01000003.1"/>
</dbReference>
<accession>A0A1T1HC28</accession>
<feature type="compositionally biased region" description="Polar residues" evidence="2">
    <location>
        <begin position="9"/>
        <end position="30"/>
    </location>
</feature>
<keyword evidence="5" id="KW-1185">Reference proteome</keyword>
<protein>
    <recommendedName>
        <fullName evidence="6">Heme biosynthesis operon protein HemX</fullName>
    </recommendedName>
</protein>
<organism evidence="4 5">
    <name type="scientific">Oceanospirillum linum</name>
    <dbReference type="NCBI Taxonomy" id="966"/>
    <lineage>
        <taxon>Bacteria</taxon>
        <taxon>Pseudomonadati</taxon>
        <taxon>Pseudomonadota</taxon>
        <taxon>Gammaproteobacteria</taxon>
        <taxon>Oceanospirillales</taxon>
        <taxon>Oceanospirillaceae</taxon>
        <taxon>Oceanospirillum</taxon>
    </lineage>
</organism>
<dbReference type="Pfam" id="PF04375">
    <property type="entry name" value="HemX"/>
    <property type="match status" value="1"/>
</dbReference>
<evidence type="ECO:0000256" key="1">
    <source>
        <dbReference type="SAM" id="Coils"/>
    </source>
</evidence>
<feature type="coiled-coil region" evidence="1">
    <location>
        <begin position="145"/>
        <end position="206"/>
    </location>
</feature>
<feature type="compositionally biased region" description="Basic and acidic residues" evidence="2">
    <location>
        <begin position="49"/>
        <end position="74"/>
    </location>
</feature>
<feature type="region of interest" description="Disordered" evidence="2">
    <location>
        <begin position="1"/>
        <end position="116"/>
    </location>
</feature>